<dbReference type="STRING" id="34475.A0A4Y9Y119"/>
<feature type="compositionally biased region" description="Acidic residues" evidence="1">
    <location>
        <begin position="74"/>
        <end position="84"/>
    </location>
</feature>
<evidence type="ECO:0000256" key="1">
    <source>
        <dbReference type="SAM" id="MobiDB-lite"/>
    </source>
</evidence>
<reference evidence="2 3" key="1">
    <citation type="submission" date="2019-01" db="EMBL/GenBank/DDBJ databases">
        <title>Genome sequencing of the rare red list fungi Fomitopsis rosea.</title>
        <authorList>
            <person name="Buettner E."/>
            <person name="Kellner H."/>
        </authorList>
    </citation>
    <scope>NUCLEOTIDE SEQUENCE [LARGE SCALE GENOMIC DNA]</scope>
    <source>
        <strain evidence="2 3">DSM 105464</strain>
    </source>
</reference>
<evidence type="ECO:0000313" key="3">
    <source>
        <dbReference type="Proteomes" id="UP000298390"/>
    </source>
</evidence>
<feature type="non-terminal residue" evidence="2">
    <location>
        <position position="1"/>
    </location>
</feature>
<feature type="compositionally biased region" description="Basic and acidic residues" evidence="1">
    <location>
        <begin position="30"/>
        <end position="47"/>
    </location>
</feature>
<dbReference type="Proteomes" id="UP000298390">
    <property type="component" value="Unassembled WGS sequence"/>
</dbReference>
<accession>A0A4Y9Y119</accession>
<feature type="region of interest" description="Disordered" evidence="1">
    <location>
        <begin position="1"/>
        <end position="166"/>
    </location>
</feature>
<organism evidence="2 3">
    <name type="scientific">Rhodofomes roseus</name>
    <dbReference type="NCBI Taxonomy" id="34475"/>
    <lineage>
        <taxon>Eukaryota</taxon>
        <taxon>Fungi</taxon>
        <taxon>Dikarya</taxon>
        <taxon>Basidiomycota</taxon>
        <taxon>Agaricomycotina</taxon>
        <taxon>Agaricomycetes</taxon>
        <taxon>Polyporales</taxon>
        <taxon>Rhodofomes</taxon>
    </lineage>
</organism>
<gene>
    <name evidence="2" type="ORF">EVJ58_g8262</name>
</gene>
<proteinExistence type="predicted"/>
<name>A0A4Y9Y119_9APHY</name>
<dbReference type="EMBL" id="SEKV01000593">
    <property type="protein sequence ID" value="TFY55413.1"/>
    <property type="molecule type" value="Genomic_DNA"/>
</dbReference>
<sequence length="216" mass="23882">RAAGARELPARADARRPGSPRARGPPAGLHAHEHRRDARDARGDVPRGRRAAGRAGQPADGRADPRRPRRQNATEEEMEDDESEWQIRVADPHAPQPAWAKRKQEAEGSDQGGNKRQRTSGSPPLQSEAASEEPAQQADPPALAPQPQEAQQVARSSSPCVDPSLSLTDIAREFRFTLEEVEEYYAKCNNIARTKARFKKMREVLAALKDEDFDSD</sequence>
<feature type="compositionally biased region" description="Low complexity" evidence="1">
    <location>
        <begin position="17"/>
        <end position="28"/>
    </location>
</feature>
<feature type="compositionally biased region" description="Low complexity" evidence="1">
    <location>
        <begin position="123"/>
        <end position="152"/>
    </location>
</feature>
<protein>
    <submittedName>
        <fullName evidence="2">Uncharacterized protein</fullName>
    </submittedName>
</protein>
<dbReference type="AlphaFoldDB" id="A0A4Y9Y119"/>
<comment type="caution">
    <text evidence="2">The sequence shown here is derived from an EMBL/GenBank/DDBJ whole genome shotgun (WGS) entry which is preliminary data.</text>
</comment>
<evidence type="ECO:0000313" key="2">
    <source>
        <dbReference type="EMBL" id="TFY55413.1"/>
    </source>
</evidence>